<evidence type="ECO:0000313" key="1">
    <source>
        <dbReference type="EMBL" id="SVD09361.1"/>
    </source>
</evidence>
<gene>
    <name evidence="1" type="ORF">METZ01_LOCUS362215</name>
</gene>
<dbReference type="Pfam" id="PF13561">
    <property type="entry name" value="adh_short_C2"/>
    <property type="match status" value="1"/>
</dbReference>
<accession>A0A382SKD2</accession>
<dbReference type="InterPro" id="IPR002347">
    <property type="entry name" value="SDR_fam"/>
</dbReference>
<evidence type="ECO:0008006" key="2">
    <source>
        <dbReference type="Google" id="ProtNLM"/>
    </source>
</evidence>
<feature type="non-terminal residue" evidence="1">
    <location>
        <position position="1"/>
    </location>
</feature>
<name>A0A382SKD2_9ZZZZ</name>
<reference evidence="1" key="1">
    <citation type="submission" date="2018-05" db="EMBL/GenBank/DDBJ databases">
        <authorList>
            <person name="Lanie J.A."/>
            <person name="Ng W.-L."/>
            <person name="Kazmierczak K.M."/>
            <person name="Andrzejewski T.M."/>
            <person name="Davidsen T.M."/>
            <person name="Wayne K.J."/>
            <person name="Tettelin H."/>
            <person name="Glass J.I."/>
            <person name="Rusch D."/>
            <person name="Podicherti R."/>
            <person name="Tsui H.-C.T."/>
            <person name="Winkler M.E."/>
        </authorList>
    </citation>
    <scope>NUCLEOTIDE SEQUENCE</scope>
</reference>
<protein>
    <recommendedName>
        <fullName evidence="2">SDR family oxidoreductase</fullName>
    </recommendedName>
</protein>
<dbReference type="EMBL" id="UINC01129158">
    <property type="protein sequence ID" value="SVD09361.1"/>
    <property type="molecule type" value="Genomic_DNA"/>
</dbReference>
<dbReference type="InterPro" id="IPR036291">
    <property type="entry name" value="NAD(P)-bd_dom_sf"/>
</dbReference>
<sequence length="36" mass="3858">RLGRPEEIAYWVAFLASDAGDYVTGQTVVVDGGLTM</sequence>
<proteinExistence type="predicted"/>
<organism evidence="1">
    <name type="scientific">marine metagenome</name>
    <dbReference type="NCBI Taxonomy" id="408172"/>
    <lineage>
        <taxon>unclassified sequences</taxon>
        <taxon>metagenomes</taxon>
        <taxon>ecological metagenomes</taxon>
    </lineage>
</organism>
<dbReference type="Gene3D" id="3.40.50.720">
    <property type="entry name" value="NAD(P)-binding Rossmann-like Domain"/>
    <property type="match status" value="1"/>
</dbReference>
<dbReference type="SUPFAM" id="SSF51735">
    <property type="entry name" value="NAD(P)-binding Rossmann-fold domains"/>
    <property type="match status" value="1"/>
</dbReference>
<dbReference type="AlphaFoldDB" id="A0A382SKD2"/>